<gene>
    <name evidence="1" type="ORF">ACELLULO517_15825</name>
</gene>
<dbReference type="Pfam" id="PF10934">
    <property type="entry name" value="Sheath_initiator"/>
    <property type="match status" value="1"/>
</dbReference>
<organism evidence="1 2">
    <name type="scientific">Acidisoma cellulosilyticum</name>
    <dbReference type="NCBI Taxonomy" id="2802395"/>
    <lineage>
        <taxon>Bacteria</taxon>
        <taxon>Pseudomonadati</taxon>
        <taxon>Pseudomonadota</taxon>
        <taxon>Alphaproteobacteria</taxon>
        <taxon>Acetobacterales</taxon>
        <taxon>Acidocellaceae</taxon>
        <taxon>Acidisoma</taxon>
    </lineage>
</organism>
<evidence type="ECO:0000313" key="1">
    <source>
        <dbReference type="EMBL" id="MCB8881717.1"/>
    </source>
</evidence>
<dbReference type="EMBL" id="JAESVA010000005">
    <property type="protein sequence ID" value="MCB8881717.1"/>
    <property type="molecule type" value="Genomic_DNA"/>
</dbReference>
<dbReference type="Gene3D" id="3.10.450.40">
    <property type="match status" value="1"/>
</dbReference>
<sequence length="120" mass="12691">MYDLSLDWSGDLSLSPTGGLELSTGANLTRQRLIRRLLTNPGDLLEDLTYGAGLAQYIGLPVNAGALQALIEEQCLLEDTVESVSSVKILTDGKGFVSATISYVSIDASEAQSLTLPTTT</sequence>
<accession>A0A964E4T6</accession>
<proteinExistence type="predicted"/>
<dbReference type="Proteomes" id="UP000721844">
    <property type="component" value="Unassembled WGS sequence"/>
</dbReference>
<protein>
    <submittedName>
        <fullName evidence="1">Phage tail protein</fullName>
    </submittedName>
</protein>
<evidence type="ECO:0000313" key="2">
    <source>
        <dbReference type="Proteomes" id="UP000721844"/>
    </source>
</evidence>
<dbReference type="InterPro" id="IPR020288">
    <property type="entry name" value="Sheath_initiator"/>
</dbReference>
<reference evidence="1 2" key="1">
    <citation type="journal article" date="2021" name="Microorganisms">
        <title>Acidisoma silvae sp. nov. and Acidisomacellulosilytica sp. nov., Two Acidophilic Bacteria Isolated from Decaying Wood, Hydrolyzing Cellulose and Producing Poly-3-hydroxybutyrate.</title>
        <authorList>
            <person name="Mieszkin S."/>
            <person name="Pouder E."/>
            <person name="Uroz S."/>
            <person name="Simon-Colin C."/>
            <person name="Alain K."/>
        </authorList>
    </citation>
    <scope>NUCLEOTIDE SEQUENCE [LARGE SCALE GENOMIC DNA]</scope>
    <source>
        <strain evidence="1 2">HW T5.17</strain>
    </source>
</reference>
<dbReference type="SUPFAM" id="SSF160719">
    <property type="entry name" value="gpW/gp25-like"/>
    <property type="match status" value="1"/>
</dbReference>
<dbReference type="RefSeq" id="WP_227308382.1">
    <property type="nucleotide sequence ID" value="NZ_JAESVA010000005.1"/>
</dbReference>
<dbReference type="AlphaFoldDB" id="A0A964E4T6"/>
<keyword evidence="2" id="KW-1185">Reference proteome</keyword>
<comment type="caution">
    <text evidence="1">The sequence shown here is derived from an EMBL/GenBank/DDBJ whole genome shotgun (WGS) entry which is preliminary data.</text>
</comment>
<name>A0A964E4T6_9PROT</name>